<dbReference type="PROSITE" id="PS50109">
    <property type="entry name" value="HIS_KIN"/>
    <property type="match status" value="1"/>
</dbReference>
<dbReference type="Pfam" id="PF08447">
    <property type="entry name" value="PAS_3"/>
    <property type="match status" value="1"/>
</dbReference>
<keyword evidence="13" id="KW-0902">Two-component regulatory system</keyword>
<dbReference type="Pfam" id="PF01627">
    <property type="entry name" value="Hpt"/>
    <property type="match status" value="1"/>
</dbReference>
<comment type="caution">
    <text evidence="22">The sequence shown here is derived from an EMBL/GenBank/DDBJ whole genome shotgun (WGS) entry which is preliminary data.</text>
</comment>
<dbReference type="InterPro" id="IPR001610">
    <property type="entry name" value="PAC"/>
</dbReference>
<feature type="domain" description="PAC" evidence="21">
    <location>
        <begin position="1"/>
        <end position="16"/>
    </location>
</feature>
<evidence type="ECO:0000256" key="11">
    <source>
        <dbReference type="ARBA" id="ARBA00022840"/>
    </source>
</evidence>
<evidence type="ECO:0000256" key="13">
    <source>
        <dbReference type="ARBA" id="ARBA00023012"/>
    </source>
</evidence>
<reference evidence="22" key="1">
    <citation type="journal article" date="2014" name="Int. J. Syst. Evol. Microbiol.">
        <title>Complete genome sequence of Corynebacterium casei LMG S-19264T (=DSM 44701T), isolated from a smear-ripened cheese.</title>
        <authorList>
            <consortium name="US DOE Joint Genome Institute (JGI-PGF)"/>
            <person name="Walter F."/>
            <person name="Albersmeier A."/>
            <person name="Kalinowski J."/>
            <person name="Ruckert C."/>
        </authorList>
    </citation>
    <scope>NUCLEOTIDE SEQUENCE</scope>
    <source>
        <strain evidence="22">CGMCC 1.10998</strain>
    </source>
</reference>
<evidence type="ECO:0000256" key="7">
    <source>
        <dbReference type="ARBA" id="ARBA00022692"/>
    </source>
</evidence>
<keyword evidence="4" id="KW-1003">Cell membrane</keyword>
<dbReference type="PANTHER" id="PTHR45339:SF1">
    <property type="entry name" value="HYBRID SIGNAL TRANSDUCTION HISTIDINE KINASE J"/>
    <property type="match status" value="1"/>
</dbReference>
<comment type="function">
    <text evidence="16">Member of the two-component regulatory system BvgS/BvgA. Phosphorylates BvgA via a four-step phosphorelay in response to environmental signals.</text>
</comment>
<dbReference type="Pfam" id="PF00512">
    <property type="entry name" value="HisKA"/>
    <property type="match status" value="1"/>
</dbReference>
<dbReference type="SMART" id="SM00388">
    <property type="entry name" value="HisKA"/>
    <property type="match status" value="1"/>
</dbReference>
<dbReference type="Pfam" id="PF00072">
    <property type="entry name" value="Response_reg"/>
    <property type="match status" value="2"/>
</dbReference>
<proteinExistence type="predicted"/>
<dbReference type="PANTHER" id="PTHR45339">
    <property type="entry name" value="HYBRID SIGNAL TRANSDUCTION HISTIDINE KINASE J"/>
    <property type="match status" value="1"/>
</dbReference>
<evidence type="ECO:0000256" key="6">
    <source>
        <dbReference type="ARBA" id="ARBA00022679"/>
    </source>
</evidence>
<evidence type="ECO:0000256" key="17">
    <source>
        <dbReference type="ARBA" id="ARBA00070152"/>
    </source>
</evidence>
<dbReference type="InterPro" id="IPR036097">
    <property type="entry name" value="HisK_dim/P_sf"/>
</dbReference>
<feature type="domain" description="Histidine kinase" evidence="19">
    <location>
        <begin position="564"/>
        <end position="785"/>
    </location>
</feature>
<dbReference type="SMART" id="SM00086">
    <property type="entry name" value="PAC"/>
    <property type="match status" value="3"/>
</dbReference>
<keyword evidence="6" id="KW-0808">Transferase</keyword>
<evidence type="ECO:0000256" key="9">
    <source>
        <dbReference type="ARBA" id="ARBA00022741"/>
    </source>
</evidence>
<keyword evidence="14" id="KW-0843">Virulence</keyword>
<dbReference type="FunFam" id="1.10.287.130:FF:000003">
    <property type="entry name" value="Histidine kinase"/>
    <property type="match status" value="1"/>
</dbReference>
<evidence type="ECO:0000256" key="15">
    <source>
        <dbReference type="ARBA" id="ARBA00023136"/>
    </source>
</evidence>
<evidence type="ECO:0000259" key="20">
    <source>
        <dbReference type="PROSITE" id="PS50110"/>
    </source>
</evidence>
<evidence type="ECO:0000313" key="23">
    <source>
        <dbReference type="Proteomes" id="UP000637423"/>
    </source>
</evidence>
<dbReference type="GO" id="GO:0005524">
    <property type="term" value="F:ATP binding"/>
    <property type="evidence" value="ECO:0007669"/>
    <property type="project" value="UniProtKB-KW"/>
</dbReference>
<dbReference type="EC" id="2.7.13.3" evidence="3"/>
<feature type="domain" description="Response regulatory" evidence="20">
    <location>
        <begin position="950"/>
        <end position="1067"/>
    </location>
</feature>
<comment type="catalytic activity">
    <reaction evidence="1">
        <text>ATP + protein L-histidine = ADP + protein N-phospho-L-histidine.</text>
        <dbReference type="EC" id="2.7.13.3"/>
    </reaction>
</comment>
<dbReference type="InterPro" id="IPR036890">
    <property type="entry name" value="HATPase_C_sf"/>
</dbReference>
<dbReference type="SUPFAM" id="SSF47226">
    <property type="entry name" value="Histidine-containing phosphotransfer domain, HPT domain"/>
    <property type="match status" value="1"/>
</dbReference>
<dbReference type="Gene3D" id="1.10.287.130">
    <property type="match status" value="1"/>
</dbReference>
<keyword evidence="11" id="KW-0067">ATP-binding</keyword>
<keyword evidence="8" id="KW-0732">Signal</keyword>
<dbReference type="GO" id="GO:0005886">
    <property type="term" value="C:plasma membrane"/>
    <property type="evidence" value="ECO:0007669"/>
    <property type="project" value="UniProtKB-SubCell"/>
</dbReference>
<feature type="domain" description="PAC" evidence="21">
    <location>
        <begin position="236"/>
        <end position="289"/>
    </location>
</feature>
<dbReference type="InterPro" id="IPR013656">
    <property type="entry name" value="PAS_4"/>
</dbReference>
<dbReference type="Pfam" id="PF02518">
    <property type="entry name" value="HATPase_c"/>
    <property type="match status" value="1"/>
</dbReference>
<dbReference type="PRINTS" id="PR00344">
    <property type="entry name" value="BCTRLSENSOR"/>
</dbReference>
<evidence type="ECO:0000259" key="21">
    <source>
        <dbReference type="PROSITE" id="PS50113"/>
    </source>
</evidence>
<gene>
    <name evidence="22" type="ORF">GCM10011396_10810</name>
</gene>
<evidence type="ECO:0000256" key="14">
    <source>
        <dbReference type="ARBA" id="ARBA00023026"/>
    </source>
</evidence>
<dbReference type="SUPFAM" id="SSF47384">
    <property type="entry name" value="Homodimeric domain of signal transducing histidine kinase"/>
    <property type="match status" value="1"/>
</dbReference>
<dbReference type="FunFam" id="3.30.565.10:FF:000010">
    <property type="entry name" value="Sensor histidine kinase RcsC"/>
    <property type="match status" value="1"/>
</dbReference>
<dbReference type="SMART" id="SM00091">
    <property type="entry name" value="PAS"/>
    <property type="match status" value="3"/>
</dbReference>
<dbReference type="CDD" id="cd17546">
    <property type="entry name" value="REC_hyHK_CKI1_RcsC-like"/>
    <property type="match status" value="2"/>
</dbReference>
<feature type="modified residue" description="4-aspartylphosphate" evidence="18">
    <location>
        <position position="857"/>
    </location>
</feature>
<dbReference type="InterPro" id="IPR003661">
    <property type="entry name" value="HisK_dim/P_dom"/>
</dbReference>
<dbReference type="InterPro" id="IPR011006">
    <property type="entry name" value="CheY-like_superfamily"/>
</dbReference>
<dbReference type="GO" id="GO:0000155">
    <property type="term" value="F:phosphorelay sensor kinase activity"/>
    <property type="evidence" value="ECO:0007669"/>
    <property type="project" value="InterPro"/>
</dbReference>
<evidence type="ECO:0000313" key="22">
    <source>
        <dbReference type="EMBL" id="GGC65640.1"/>
    </source>
</evidence>
<name>A0A916UAD2_9BURK</name>
<dbReference type="SUPFAM" id="SSF55785">
    <property type="entry name" value="PYP-like sensor domain (PAS domain)"/>
    <property type="match status" value="4"/>
</dbReference>
<sequence>MRDVRERKEMENKLLEFNTKLEGLVNERTAELETARRDLQTVVDAVPSMIGYWDKHLVNRVANIAYLSWFGRTSEQMHGAHLEDVLGQSLFSSNKPYIDAVLRGEPQKFERSITKPDGSIGHSLAYYLPDIVSGEVQGFYVLVHDVTEITLSRAALDMERERLENILLGTNAGTWEWDITTGGLKLNERWADILGYRLEDLCPTTIETRIALSHPDELQESRARLSRHFTGEAEFYDYECRLRHRDGHWVWVLDRGRVSQRDSTGRATRMHGTLLDISQIKQAQKRVEDSENFLDHVSRVAGVGGWQYDIRNQTVEWTSQTRLIAEVGSDYEPQIDDAINMYPPEGKILIEAAVQAAIKEGRSFDLEVPFVTATGREIWVRSVGEAMREGGDSNGPIVRLIGAFQDITQRRAMDLKLRQINSTQVTILESMPCGLSVFDADLNLVAYNTEFVQLLELEPLFSKGVPNFENIIRLNAERGEYGPGDVDAIVATTIERARLSVTHQFERTRPNGMQLEIRGATLPSGGFVTTYTNITERKLAEIELREAKLDAEQASSAKSEFLANMSHEIRTPLNSVLGMAYLMNNTTLTKEQKNYLEMIRVSGESLLSILNDVLDFSKIEAGKLELSVGQFNLNDLLHSLASIMSVNAGEKNLELAIGVDLDVPIALIGDELRLQQILVNLASNAIKFTQSGEVFVHVEKLPDEAGVAMLRFSVKDTGIGMTEEQIKLLFSPFTQADSSMTRRFGGTGLGLAISRRLIEMMGGTIKVHSVAGQGSEFFVTVPLAVDQDKTLETSPANGLGKLRLLLVDDNANSRNYIANTIQAWQWEVDSVSSGAHALYRIAEVRDQGERYDAILLDWQMPDMDGIMTMQEIRALNLKPAVPVIIMANIFGRHQLIQAELTSRADAFLTKPVTSPGIFDALQEALIVSGSVTDVRSASTLTAASRKINARLLLVEDNPFNQRVAKGILEHAGATVDVVDNGQQAIDLLRTSASYYQLVLMDVQMPVLDGFSATRIIREQLGLILPILAMTAGVMESERQRCIACGMNDFIAKPINVEQMMHTILMYLPRHSILEGESDFSGQVVDEENASYSDVFDVSPLLKMAEGNSAFRKTLLREVRVIAGQGDRPINEAWDAWQAGRHADSARIFHTMRGSLGNLGAKHLVVLTREIEDEIRANHAARVELLFGRIRQELDATLLAAQTWLMAQPDFEAGEDKKPAALDIEQLHRLKRLFENQDFEACDIYDAIRPALKQQLSADDMDALDDAVGRLDFKEALEYMQRIEISAL</sequence>
<organism evidence="22 23">
    <name type="scientific">Undibacterium terreum</name>
    <dbReference type="NCBI Taxonomy" id="1224302"/>
    <lineage>
        <taxon>Bacteria</taxon>
        <taxon>Pseudomonadati</taxon>
        <taxon>Pseudomonadota</taxon>
        <taxon>Betaproteobacteria</taxon>
        <taxon>Burkholderiales</taxon>
        <taxon>Oxalobacteraceae</taxon>
        <taxon>Undibacterium</taxon>
    </lineage>
</organism>
<evidence type="ECO:0000259" key="19">
    <source>
        <dbReference type="PROSITE" id="PS50109"/>
    </source>
</evidence>
<dbReference type="PROSITE" id="PS50113">
    <property type="entry name" value="PAC"/>
    <property type="match status" value="3"/>
</dbReference>
<protein>
    <recommendedName>
        <fullName evidence="17">Virulence sensor protein BvgS</fullName>
        <ecNumber evidence="3">2.7.13.3</ecNumber>
    </recommendedName>
</protein>
<keyword evidence="23" id="KW-1185">Reference proteome</keyword>
<keyword evidence="5 18" id="KW-0597">Phosphoprotein</keyword>
<dbReference type="InterPro" id="IPR001789">
    <property type="entry name" value="Sig_transdc_resp-reg_receiver"/>
</dbReference>
<dbReference type="SMART" id="SM00387">
    <property type="entry name" value="HATPase_c"/>
    <property type="match status" value="1"/>
</dbReference>
<dbReference type="Pfam" id="PF08448">
    <property type="entry name" value="PAS_4"/>
    <property type="match status" value="1"/>
</dbReference>
<dbReference type="Gene3D" id="3.30.450.20">
    <property type="entry name" value="PAS domain"/>
    <property type="match status" value="4"/>
</dbReference>
<evidence type="ECO:0000256" key="3">
    <source>
        <dbReference type="ARBA" id="ARBA00012438"/>
    </source>
</evidence>
<dbReference type="InterPro" id="IPR000014">
    <property type="entry name" value="PAS"/>
</dbReference>
<dbReference type="InterPro" id="IPR036641">
    <property type="entry name" value="HPT_dom_sf"/>
</dbReference>
<dbReference type="Gene3D" id="3.30.565.10">
    <property type="entry name" value="Histidine kinase-like ATPase, C-terminal domain"/>
    <property type="match status" value="1"/>
</dbReference>
<keyword evidence="12" id="KW-1133">Transmembrane helix</keyword>
<dbReference type="InterPro" id="IPR004358">
    <property type="entry name" value="Sig_transdc_His_kin-like_C"/>
</dbReference>
<dbReference type="InterPro" id="IPR005467">
    <property type="entry name" value="His_kinase_dom"/>
</dbReference>
<dbReference type="PROSITE" id="PS50110">
    <property type="entry name" value="RESPONSE_REGULATORY"/>
    <property type="match status" value="2"/>
</dbReference>
<evidence type="ECO:0000256" key="8">
    <source>
        <dbReference type="ARBA" id="ARBA00022729"/>
    </source>
</evidence>
<comment type="subcellular location">
    <subcellularLocation>
        <location evidence="2">Cell membrane</location>
        <topology evidence="2">Multi-pass membrane protein</topology>
    </subcellularLocation>
</comment>
<reference evidence="22" key="2">
    <citation type="submission" date="2020-09" db="EMBL/GenBank/DDBJ databases">
        <authorList>
            <person name="Sun Q."/>
            <person name="Zhou Y."/>
        </authorList>
    </citation>
    <scope>NUCLEOTIDE SEQUENCE</scope>
    <source>
        <strain evidence="22">CGMCC 1.10998</strain>
    </source>
</reference>
<dbReference type="InterPro" id="IPR003594">
    <property type="entry name" value="HATPase_dom"/>
</dbReference>
<dbReference type="EMBL" id="BMED01000001">
    <property type="protein sequence ID" value="GGC65640.1"/>
    <property type="molecule type" value="Genomic_DNA"/>
</dbReference>
<evidence type="ECO:0000256" key="1">
    <source>
        <dbReference type="ARBA" id="ARBA00000085"/>
    </source>
</evidence>
<dbReference type="InterPro" id="IPR000700">
    <property type="entry name" value="PAS-assoc_C"/>
</dbReference>
<dbReference type="Gene3D" id="3.40.50.2300">
    <property type="match status" value="2"/>
</dbReference>
<dbReference type="SUPFAM" id="SSF55874">
    <property type="entry name" value="ATPase domain of HSP90 chaperone/DNA topoisomerase II/histidine kinase"/>
    <property type="match status" value="1"/>
</dbReference>
<dbReference type="NCBIfam" id="TIGR00229">
    <property type="entry name" value="sensory_box"/>
    <property type="match status" value="1"/>
</dbReference>
<dbReference type="Pfam" id="PF13426">
    <property type="entry name" value="PAS_9"/>
    <property type="match status" value="1"/>
</dbReference>
<dbReference type="InterPro" id="IPR013655">
    <property type="entry name" value="PAS_fold_3"/>
</dbReference>
<evidence type="ECO:0000256" key="5">
    <source>
        <dbReference type="ARBA" id="ARBA00022553"/>
    </source>
</evidence>
<evidence type="ECO:0000256" key="2">
    <source>
        <dbReference type="ARBA" id="ARBA00004651"/>
    </source>
</evidence>
<evidence type="ECO:0000256" key="10">
    <source>
        <dbReference type="ARBA" id="ARBA00022777"/>
    </source>
</evidence>
<dbReference type="InterPro" id="IPR008207">
    <property type="entry name" value="Sig_transdc_His_kin_Hpt_dom"/>
</dbReference>
<dbReference type="CDD" id="cd00082">
    <property type="entry name" value="HisKA"/>
    <property type="match status" value="1"/>
</dbReference>
<evidence type="ECO:0000256" key="4">
    <source>
        <dbReference type="ARBA" id="ARBA00022475"/>
    </source>
</evidence>
<dbReference type="InterPro" id="IPR035965">
    <property type="entry name" value="PAS-like_dom_sf"/>
</dbReference>
<evidence type="ECO:0000256" key="16">
    <source>
        <dbReference type="ARBA" id="ARBA00058004"/>
    </source>
</evidence>
<keyword evidence="9" id="KW-0547">Nucleotide-binding</keyword>
<accession>A0A916UAD2</accession>
<evidence type="ECO:0000256" key="12">
    <source>
        <dbReference type="ARBA" id="ARBA00022989"/>
    </source>
</evidence>
<keyword evidence="15" id="KW-0472">Membrane</keyword>
<keyword evidence="10" id="KW-0418">Kinase</keyword>
<dbReference type="CDD" id="cd00130">
    <property type="entry name" value="PAS"/>
    <property type="match status" value="1"/>
</dbReference>
<feature type="domain" description="Response regulatory" evidence="20">
    <location>
        <begin position="803"/>
        <end position="925"/>
    </location>
</feature>
<dbReference type="Proteomes" id="UP000637423">
    <property type="component" value="Unassembled WGS sequence"/>
</dbReference>
<dbReference type="Gene3D" id="1.20.120.160">
    <property type="entry name" value="HPT domain"/>
    <property type="match status" value="1"/>
</dbReference>
<feature type="domain" description="PAC" evidence="21">
    <location>
        <begin position="364"/>
        <end position="419"/>
    </location>
</feature>
<feature type="modified residue" description="4-aspartylphosphate" evidence="18">
    <location>
        <position position="1001"/>
    </location>
</feature>
<keyword evidence="7" id="KW-0812">Transmembrane</keyword>
<dbReference type="Pfam" id="PF12860">
    <property type="entry name" value="PAS_7"/>
    <property type="match status" value="1"/>
</dbReference>
<dbReference type="SMART" id="SM00448">
    <property type="entry name" value="REC"/>
    <property type="match status" value="2"/>
</dbReference>
<dbReference type="CDD" id="cd16922">
    <property type="entry name" value="HATPase_EvgS-ArcB-TorS-like"/>
    <property type="match status" value="1"/>
</dbReference>
<dbReference type="SUPFAM" id="SSF52172">
    <property type="entry name" value="CheY-like"/>
    <property type="match status" value="2"/>
</dbReference>
<evidence type="ECO:0000256" key="18">
    <source>
        <dbReference type="PROSITE-ProRule" id="PRU00169"/>
    </source>
</evidence>